<dbReference type="Proteomes" id="UP000245461">
    <property type="component" value="Unassembled WGS sequence"/>
</dbReference>
<keyword evidence="1" id="KW-0812">Transmembrane</keyword>
<comment type="caution">
    <text evidence="2">The sequence shown here is derived from an EMBL/GenBank/DDBJ whole genome shotgun (WGS) entry which is preliminary data.</text>
</comment>
<dbReference type="EMBL" id="QGLE01000001">
    <property type="protein sequence ID" value="PWR25555.1"/>
    <property type="molecule type" value="Genomic_DNA"/>
</dbReference>
<proteinExistence type="predicted"/>
<sequence length="83" mass="8608">MSMLRLFANRADDALFGNFLARTAWALVGLVLGLWQGPLGLIGLTVGLVLLSSLLGLVGSLPASPRVARGHHAPMGLARPHGA</sequence>
<organism evidence="2 3">
    <name type="scientific">Zavarzinia aquatilis</name>
    <dbReference type="NCBI Taxonomy" id="2211142"/>
    <lineage>
        <taxon>Bacteria</taxon>
        <taxon>Pseudomonadati</taxon>
        <taxon>Pseudomonadota</taxon>
        <taxon>Alphaproteobacteria</taxon>
        <taxon>Rhodospirillales</taxon>
        <taxon>Zavarziniaceae</taxon>
        <taxon>Zavarzinia</taxon>
    </lineage>
</organism>
<gene>
    <name evidence="2" type="ORF">DKG74_00845</name>
</gene>
<keyword evidence="3" id="KW-1185">Reference proteome</keyword>
<evidence type="ECO:0000313" key="2">
    <source>
        <dbReference type="EMBL" id="PWR25555.1"/>
    </source>
</evidence>
<evidence type="ECO:0000313" key="3">
    <source>
        <dbReference type="Proteomes" id="UP000245461"/>
    </source>
</evidence>
<evidence type="ECO:0000256" key="1">
    <source>
        <dbReference type="SAM" id="Phobius"/>
    </source>
</evidence>
<protein>
    <submittedName>
        <fullName evidence="2">Uncharacterized protein</fullName>
    </submittedName>
</protein>
<keyword evidence="1" id="KW-1133">Transmembrane helix</keyword>
<name>A0A317EJY4_9PROT</name>
<dbReference type="AlphaFoldDB" id="A0A317EJY4"/>
<reference evidence="2 3" key="1">
    <citation type="submission" date="2018-05" db="EMBL/GenBank/DDBJ databases">
        <title>Zavarzinia sp. HR-AS.</title>
        <authorList>
            <person name="Lee Y."/>
            <person name="Jeon C.O."/>
        </authorList>
    </citation>
    <scope>NUCLEOTIDE SEQUENCE [LARGE SCALE GENOMIC DNA]</scope>
    <source>
        <strain evidence="2 3">HR-AS</strain>
    </source>
</reference>
<keyword evidence="1" id="KW-0472">Membrane</keyword>
<feature type="transmembrane region" description="Helical" evidence="1">
    <location>
        <begin position="41"/>
        <end position="61"/>
    </location>
</feature>
<feature type="transmembrane region" description="Helical" evidence="1">
    <location>
        <begin position="15"/>
        <end position="35"/>
    </location>
</feature>
<accession>A0A317EJY4</accession>